<comment type="caution">
    <text evidence="9">The sequence shown here is derived from an EMBL/GenBank/DDBJ whole genome shotgun (WGS) entry which is preliminary data.</text>
</comment>
<evidence type="ECO:0000256" key="4">
    <source>
        <dbReference type="ARBA" id="ARBA00022452"/>
    </source>
</evidence>
<dbReference type="GO" id="GO:0015288">
    <property type="term" value="F:porin activity"/>
    <property type="evidence" value="ECO:0007669"/>
    <property type="project" value="TreeGrafter"/>
</dbReference>
<evidence type="ECO:0000313" key="9">
    <source>
        <dbReference type="EMBL" id="RRD90877.1"/>
    </source>
</evidence>
<evidence type="ECO:0000256" key="1">
    <source>
        <dbReference type="ARBA" id="ARBA00004442"/>
    </source>
</evidence>
<reference evidence="9 10" key="1">
    <citation type="submission" date="2018-11" db="EMBL/GenBank/DDBJ databases">
        <title>Genomes From Bacteria Associated with the Canine Oral Cavity: a Test Case for Automated Genome-Based Taxonomic Assignment.</title>
        <authorList>
            <person name="Coil D.A."/>
            <person name="Jospin G."/>
            <person name="Darling A.E."/>
            <person name="Wallis C."/>
            <person name="Davis I.J."/>
            <person name="Harris S."/>
            <person name="Eisen J.A."/>
            <person name="Holcombe L.J."/>
            <person name="O'Flynn C."/>
        </authorList>
    </citation>
    <scope>NUCLEOTIDE SEQUENCE [LARGE SCALE GENOMIC DNA]</scope>
    <source>
        <strain evidence="9 10">OH1047_COT-310</strain>
    </source>
</reference>
<evidence type="ECO:0000313" key="10">
    <source>
        <dbReference type="Proteomes" id="UP000279562"/>
    </source>
</evidence>
<dbReference type="RefSeq" id="WP_125239227.1">
    <property type="nucleotide sequence ID" value="NZ_RQYF01000031.1"/>
</dbReference>
<dbReference type="InterPro" id="IPR003423">
    <property type="entry name" value="OMP_efflux"/>
</dbReference>
<feature type="chain" id="PRO_5018171773" evidence="8">
    <location>
        <begin position="21"/>
        <end position="423"/>
    </location>
</feature>
<dbReference type="Proteomes" id="UP000279562">
    <property type="component" value="Unassembled WGS sequence"/>
</dbReference>
<name>A0A3P2A5Z4_9BACE</name>
<accession>A0A3P2A5Z4</accession>
<proteinExistence type="inferred from homology"/>
<protein>
    <submittedName>
        <fullName evidence="9">TolC family protein</fullName>
    </submittedName>
</protein>
<evidence type="ECO:0000256" key="6">
    <source>
        <dbReference type="ARBA" id="ARBA00023136"/>
    </source>
</evidence>
<evidence type="ECO:0000256" key="7">
    <source>
        <dbReference type="ARBA" id="ARBA00023237"/>
    </source>
</evidence>
<dbReference type="Gene3D" id="1.20.1600.10">
    <property type="entry name" value="Outer membrane efflux proteins (OEP)"/>
    <property type="match status" value="1"/>
</dbReference>
<dbReference type="PANTHER" id="PTHR30026:SF20">
    <property type="entry name" value="OUTER MEMBRANE PROTEIN TOLC"/>
    <property type="match status" value="1"/>
</dbReference>
<dbReference type="AlphaFoldDB" id="A0A3P2A5Z4"/>
<comment type="similarity">
    <text evidence="2">Belongs to the outer membrane factor (OMF) (TC 1.B.17) family.</text>
</comment>
<keyword evidence="3" id="KW-0813">Transport</keyword>
<evidence type="ECO:0000256" key="2">
    <source>
        <dbReference type="ARBA" id="ARBA00007613"/>
    </source>
</evidence>
<dbReference type="SUPFAM" id="SSF56954">
    <property type="entry name" value="Outer membrane efflux proteins (OEP)"/>
    <property type="match status" value="1"/>
</dbReference>
<organism evidence="9 10">
    <name type="scientific">Prevotella heparinolytica</name>
    <dbReference type="NCBI Taxonomy" id="28113"/>
    <lineage>
        <taxon>Bacteria</taxon>
        <taxon>Pseudomonadati</taxon>
        <taxon>Bacteroidota</taxon>
        <taxon>Bacteroidia</taxon>
        <taxon>Bacteroidales</taxon>
        <taxon>Bacteroidaceae</taxon>
        <taxon>Bacteroides</taxon>
    </lineage>
</organism>
<sequence>MRRVVLSLFFIIFHSVFVVAQSLEECQWAAEQNYPLINRYDLIEKTTDLTVFNIGKGWLPQISASGQATYQSDVAGFPEQLQKLYQQMGLDMKGLKKDQYRLSISINQMLFDGGAVSSQRKIAREQGKVQAAQTEVELYNVRKRVNEMYFSLLLIEDRIRLNKDVQELLSGNEKKLTSMVKCGTAAESDLQNVKAERLNAIQQMTNLESQKRILQTMLSTFCGIEIKKVLKPTVAEINGTNNRPEMRLFDAQLRLADAQEKALDSALMPKLGLFAQGFYGYPGQNMFDDMMKRNWSWNGMIGARLTWNIGVFYTRKNDKAKIQLQRDLTENSRDVFLFNNNLEQIQQNENIARYKKLMADDDEIISLRTAVRKASESKLSHGIIDVNDLVREINQENAARVQQSMHEIEMLKQIYDNKFTTNN</sequence>
<gene>
    <name evidence="9" type="ORF">EII33_07780</name>
</gene>
<dbReference type="InterPro" id="IPR051906">
    <property type="entry name" value="TolC-like"/>
</dbReference>
<evidence type="ECO:0000256" key="8">
    <source>
        <dbReference type="SAM" id="SignalP"/>
    </source>
</evidence>
<keyword evidence="8" id="KW-0732">Signal</keyword>
<dbReference type="GO" id="GO:1990281">
    <property type="term" value="C:efflux pump complex"/>
    <property type="evidence" value="ECO:0007669"/>
    <property type="project" value="TreeGrafter"/>
</dbReference>
<dbReference type="GO" id="GO:0009279">
    <property type="term" value="C:cell outer membrane"/>
    <property type="evidence" value="ECO:0007669"/>
    <property type="project" value="UniProtKB-SubCell"/>
</dbReference>
<keyword evidence="7" id="KW-0998">Cell outer membrane</keyword>
<keyword evidence="5" id="KW-0812">Transmembrane</keyword>
<dbReference type="GO" id="GO:0015562">
    <property type="term" value="F:efflux transmembrane transporter activity"/>
    <property type="evidence" value="ECO:0007669"/>
    <property type="project" value="InterPro"/>
</dbReference>
<evidence type="ECO:0000256" key="3">
    <source>
        <dbReference type="ARBA" id="ARBA00022448"/>
    </source>
</evidence>
<comment type="subcellular location">
    <subcellularLocation>
        <location evidence="1">Cell outer membrane</location>
    </subcellularLocation>
</comment>
<keyword evidence="10" id="KW-1185">Reference proteome</keyword>
<dbReference type="Pfam" id="PF02321">
    <property type="entry name" value="OEP"/>
    <property type="match status" value="1"/>
</dbReference>
<keyword evidence="4" id="KW-1134">Transmembrane beta strand</keyword>
<keyword evidence="6" id="KW-0472">Membrane</keyword>
<evidence type="ECO:0000256" key="5">
    <source>
        <dbReference type="ARBA" id="ARBA00022692"/>
    </source>
</evidence>
<dbReference type="PANTHER" id="PTHR30026">
    <property type="entry name" value="OUTER MEMBRANE PROTEIN TOLC"/>
    <property type="match status" value="1"/>
</dbReference>
<feature type="signal peptide" evidence="8">
    <location>
        <begin position="1"/>
        <end position="20"/>
    </location>
</feature>
<dbReference type="EMBL" id="RQYF01000031">
    <property type="protein sequence ID" value="RRD90877.1"/>
    <property type="molecule type" value="Genomic_DNA"/>
</dbReference>